<evidence type="ECO:0000313" key="2">
    <source>
        <dbReference type="Proteomes" id="UP000069697"/>
    </source>
</evidence>
<name>A0A100VM57_PAEAM</name>
<reference evidence="1 2" key="1">
    <citation type="journal article" date="2016" name="Genome Announc.">
        <title>Draft Genome Sequence of Paenibacillus amylolyticus Heshi-A3, Isolated from Fermented Rice Bran in a Japanese Fermented Seafood Dish.</title>
        <authorList>
            <person name="Akuzawa S."/>
            <person name="Nagaoka J."/>
            <person name="Kanekatsu M."/>
            <person name="Kubota E."/>
            <person name="Ohtake R."/>
            <person name="Suzuki T."/>
            <person name="Kanesaki Y."/>
        </authorList>
    </citation>
    <scope>NUCLEOTIDE SEQUENCE [LARGE SCALE GENOMIC DNA]</scope>
    <source>
        <strain evidence="1 2">Heshi-A3</strain>
    </source>
</reference>
<dbReference type="AlphaFoldDB" id="A0A100VM57"/>
<gene>
    <name evidence="1" type="ORF">PAHA3_2492</name>
</gene>
<proteinExistence type="predicted"/>
<dbReference type="RefSeq" id="WP_062834968.1">
    <property type="nucleotide sequence ID" value="NZ_BCNV01000001.1"/>
</dbReference>
<reference evidence="2" key="2">
    <citation type="submission" date="2016-01" db="EMBL/GenBank/DDBJ databases">
        <title>Draft Genome Sequence of Paenibacillus amylolyticus Heshi-A3 that Was Isolated from Fermented Rice Bran with Aging Salted Mackerel, Which Was Named Heshiko as Traditional Fermented Seafood in Japan.</title>
        <authorList>
            <person name="Akuzawa S."/>
            <person name="Nakagawa J."/>
            <person name="Kanekatsu T."/>
            <person name="Kubota E."/>
            <person name="Ohtake R."/>
            <person name="Suzuki T."/>
            <person name="Kanesaki Y."/>
        </authorList>
    </citation>
    <scope>NUCLEOTIDE SEQUENCE [LARGE SCALE GENOMIC DNA]</scope>
    <source>
        <strain evidence="2">Heshi-A3</strain>
    </source>
</reference>
<comment type="caution">
    <text evidence="1">The sequence shown here is derived from an EMBL/GenBank/DDBJ whole genome shotgun (WGS) entry which is preliminary data.</text>
</comment>
<dbReference type="EMBL" id="BCNV01000001">
    <property type="protein sequence ID" value="GAS82418.1"/>
    <property type="molecule type" value="Genomic_DNA"/>
</dbReference>
<evidence type="ECO:0000313" key="1">
    <source>
        <dbReference type="EMBL" id="GAS82418.1"/>
    </source>
</evidence>
<protein>
    <submittedName>
        <fullName evidence="1">Uncharacterized protein</fullName>
    </submittedName>
</protein>
<sequence length="83" mass="9638">MEHKIYHTEFHVVEIVNVNKFGFNGTKTDTWIWEITIANHGTTYLGKAVESKKNQSIDWVELKSMQPLNEMIELCKKKITANS</sequence>
<accession>A0A100VM57</accession>
<dbReference type="Proteomes" id="UP000069697">
    <property type="component" value="Unassembled WGS sequence"/>
</dbReference>
<organism evidence="1 2">
    <name type="scientific">Paenibacillus amylolyticus</name>
    <dbReference type="NCBI Taxonomy" id="1451"/>
    <lineage>
        <taxon>Bacteria</taxon>
        <taxon>Bacillati</taxon>
        <taxon>Bacillota</taxon>
        <taxon>Bacilli</taxon>
        <taxon>Bacillales</taxon>
        <taxon>Paenibacillaceae</taxon>
        <taxon>Paenibacillus</taxon>
    </lineage>
</organism>